<evidence type="ECO:0000313" key="2">
    <source>
        <dbReference type="EMBL" id="MML55218.1"/>
    </source>
</evidence>
<sequence length="260" mass="29410">MTDKNNDNVINFPRGKQPQNVPSSSENFLDAIKQIKDGSIAPKKNVKKRASPSQKIEGDKNIQVGSAHLQQSIKGHSNVQVGGSVSSLTVHSGSKATINLAPAVGSIGANPSFRFRIEELVKEINDYRYQRLGNTFNFRALYGELGKAFGFKPSEWKKIWLCDESLAPEVIKWLEGKRDNTIQGRIKKATKGEGYKHSRGHLFRIESDYLKQLGWDEKITRDRRKLITGAASRKDITDVEFQNWVGYLRRELNKMYGETE</sequence>
<protein>
    <submittedName>
        <fullName evidence="2">Uncharacterized protein</fullName>
    </submittedName>
</protein>
<name>A0A403QKT7_SALET</name>
<proteinExistence type="predicted"/>
<evidence type="ECO:0000256" key="1">
    <source>
        <dbReference type="SAM" id="MobiDB-lite"/>
    </source>
</evidence>
<feature type="region of interest" description="Disordered" evidence="1">
    <location>
        <begin position="1"/>
        <end position="26"/>
    </location>
</feature>
<organism evidence="2">
    <name type="scientific">Salmonella enterica I</name>
    <dbReference type="NCBI Taxonomy" id="59201"/>
    <lineage>
        <taxon>Bacteria</taxon>
        <taxon>Pseudomonadati</taxon>
        <taxon>Pseudomonadota</taxon>
        <taxon>Gammaproteobacteria</taxon>
        <taxon>Enterobacterales</taxon>
        <taxon>Enterobacteriaceae</taxon>
        <taxon>Salmonella</taxon>
    </lineage>
</organism>
<accession>A0A403QKT7</accession>
<reference evidence="2" key="1">
    <citation type="submission" date="2018-09" db="EMBL/GenBank/DDBJ databases">
        <authorList>
            <person name="Ashton P.M."/>
            <person name="Dallman T."/>
            <person name="Nair S."/>
            <person name="De Pinna E."/>
            <person name="Peters T."/>
            <person name="Grant K."/>
        </authorList>
    </citation>
    <scope>NUCLEOTIDE SEQUENCE [LARGE SCALE GENOMIC DNA]</scope>
    <source>
        <strain evidence="2">598938</strain>
    </source>
</reference>
<dbReference type="Proteomes" id="UP000885348">
    <property type="component" value="Unassembled WGS sequence"/>
</dbReference>
<dbReference type="AlphaFoldDB" id="A0A403QKT7"/>
<feature type="compositionally biased region" description="Polar residues" evidence="1">
    <location>
        <begin position="17"/>
        <end position="26"/>
    </location>
</feature>
<gene>
    <name evidence="2" type="ORF">D7N80_18305</name>
</gene>
<dbReference type="EMBL" id="RVVJ01000023">
    <property type="protein sequence ID" value="MML55218.1"/>
    <property type="molecule type" value="Genomic_DNA"/>
</dbReference>
<comment type="caution">
    <text evidence="2">The sequence shown here is derived from an EMBL/GenBank/DDBJ whole genome shotgun (WGS) entry which is preliminary data.</text>
</comment>